<evidence type="ECO:0000256" key="3">
    <source>
        <dbReference type="ARBA" id="ARBA00009850"/>
    </source>
</evidence>
<feature type="domain" description="Transthyretin/hydroxyisourate hydrolase" evidence="9">
    <location>
        <begin position="4"/>
        <end position="109"/>
    </location>
</feature>
<evidence type="ECO:0000256" key="7">
    <source>
        <dbReference type="PIRSR" id="PIRSR600895-51"/>
    </source>
</evidence>
<dbReference type="OrthoDB" id="9792386at2"/>
<dbReference type="InterPro" id="IPR023416">
    <property type="entry name" value="Transthyretin/HIU_hydrolase_d"/>
</dbReference>
<evidence type="ECO:0000313" key="11">
    <source>
        <dbReference type="Proteomes" id="UP000019760"/>
    </source>
</evidence>
<comment type="subunit">
    <text evidence="4 8">Homotetramer.</text>
</comment>
<evidence type="ECO:0000256" key="8">
    <source>
        <dbReference type="RuleBase" id="RU361270"/>
    </source>
</evidence>
<proteinExistence type="inferred from homology"/>
<comment type="caution">
    <text evidence="10">The sequence shown here is derived from an EMBL/GenBank/DDBJ whole genome shotgun (WGS) entry which is preliminary data.</text>
</comment>
<dbReference type="Gene3D" id="2.60.40.180">
    <property type="entry name" value="Transthyretin/hydroxyisourate hydrolase domain"/>
    <property type="match status" value="1"/>
</dbReference>
<keyword evidence="11" id="KW-1185">Reference proteome</keyword>
<sequence length="110" mass="11621">MTTLSTHVLDTVSGRPATGMAVSLWSGETLLFQGAADADGRCPALREMVLPAGTYRLDFGVAAYFRAIGTEIAGLPFLDVVPIVFGLGAEGHYHVPLLVAPYGYSTYRGS</sequence>
<dbReference type="GO" id="GO:0033971">
    <property type="term" value="F:hydroxyisourate hydrolase activity"/>
    <property type="evidence" value="ECO:0007669"/>
    <property type="project" value="UniProtKB-EC"/>
</dbReference>
<protein>
    <recommendedName>
        <fullName evidence="8">5-hydroxyisourate hydrolase</fullName>
        <shortName evidence="8">HIU hydrolase</shortName>
        <shortName evidence="8">HIUHase</shortName>
        <ecNumber evidence="8">3.5.2.17</ecNumber>
    </recommendedName>
</protein>
<dbReference type="Pfam" id="PF00576">
    <property type="entry name" value="Transthyretin"/>
    <property type="match status" value="1"/>
</dbReference>
<evidence type="ECO:0000256" key="4">
    <source>
        <dbReference type="ARBA" id="ARBA00011881"/>
    </source>
</evidence>
<evidence type="ECO:0000313" key="10">
    <source>
        <dbReference type="EMBL" id="GAJ28820.1"/>
    </source>
</evidence>
<reference evidence="10 11" key="2">
    <citation type="journal article" date="2014" name="FEMS Microbiol. Lett.">
        <title>Draft genomic DNA sequence of the facultatively methylotrophic bacterium Acidomonas methanolica type strain MB58.</title>
        <authorList>
            <person name="Higashiura N."/>
            <person name="Hadano H."/>
            <person name="Hirakawa H."/>
            <person name="Matsutani M."/>
            <person name="Takabe S."/>
            <person name="Matsushita K."/>
            <person name="Azuma Y."/>
        </authorList>
    </citation>
    <scope>NUCLEOTIDE SEQUENCE [LARGE SCALE GENOMIC DNA]</scope>
    <source>
        <strain evidence="10 11">MB58</strain>
    </source>
</reference>
<feature type="binding site" evidence="7">
    <location>
        <position position="107"/>
    </location>
    <ligand>
        <name>substrate</name>
    </ligand>
</feature>
<dbReference type="PANTHER" id="PTHR10395:SF7">
    <property type="entry name" value="5-HYDROXYISOURATE HYDROLASE"/>
    <property type="match status" value="1"/>
</dbReference>
<evidence type="ECO:0000256" key="5">
    <source>
        <dbReference type="ARBA" id="ARBA00022631"/>
    </source>
</evidence>
<dbReference type="GO" id="GO:0006144">
    <property type="term" value="P:purine nucleobase metabolic process"/>
    <property type="evidence" value="ECO:0007669"/>
    <property type="project" value="UniProtKB-KW"/>
</dbReference>
<dbReference type="InterPro" id="IPR014306">
    <property type="entry name" value="Hydroxyisourate_hydrolase"/>
</dbReference>
<reference evidence="11" key="1">
    <citation type="journal article" date="2014" name="FEMS Microbiol. Lett.">
        <title>Draft Genomic DNA Sequence of the Facultatively Methylotrophic Bacterium Acidomonas methanolica type strain MB58.</title>
        <authorList>
            <person name="Higashiura N."/>
            <person name="Hadano H."/>
            <person name="Hirakawa H."/>
            <person name="Matsutani M."/>
            <person name="Takabe S."/>
            <person name="Matsushita K."/>
            <person name="Azuma Y."/>
        </authorList>
    </citation>
    <scope>NUCLEOTIDE SEQUENCE [LARGE SCALE GENOMIC DNA]</scope>
    <source>
        <strain evidence="11">MB58</strain>
    </source>
</reference>
<feature type="binding site" evidence="7">
    <location>
        <position position="41"/>
    </location>
    <ligand>
        <name>substrate</name>
    </ligand>
</feature>
<organism evidence="10 11">
    <name type="scientific">Acidomonas methanolica NBRC 104435</name>
    <dbReference type="NCBI Taxonomy" id="1231351"/>
    <lineage>
        <taxon>Bacteria</taxon>
        <taxon>Pseudomonadati</taxon>
        <taxon>Pseudomonadota</taxon>
        <taxon>Alphaproteobacteria</taxon>
        <taxon>Acetobacterales</taxon>
        <taxon>Acetobacteraceae</taxon>
        <taxon>Acidomonas</taxon>
    </lineage>
</organism>
<dbReference type="PROSITE" id="PS00768">
    <property type="entry name" value="TRANSTHYRETIN_1"/>
    <property type="match status" value="1"/>
</dbReference>
<keyword evidence="6 8" id="KW-0378">Hydrolase</keyword>
<dbReference type="RefSeq" id="WP_042057819.1">
    <property type="nucleotide sequence ID" value="NZ_BAND01000038.1"/>
</dbReference>
<evidence type="ECO:0000256" key="6">
    <source>
        <dbReference type="ARBA" id="ARBA00022801"/>
    </source>
</evidence>
<name>A0A023D4V9_ACIMT</name>
<dbReference type="InterPro" id="IPR023419">
    <property type="entry name" value="Transthyretin_CS"/>
</dbReference>
<dbReference type="AlphaFoldDB" id="A0A023D4V9"/>
<dbReference type="PROSITE" id="PS00769">
    <property type="entry name" value="TRANSTHYRETIN_2"/>
    <property type="match status" value="1"/>
</dbReference>
<feature type="binding site" evidence="7">
    <location>
        <position position="7"/>
    </location>
    <ligand>
        <name>substrate</name>
    </ligand>
</feature>
<dbReference type="EC" id="3.5.2.17" evidence="8"/>
<dbReference type="EMBL" id="BAND01000038">
    <property type="protein sequence ID" value="GAJ28820.1"/>
    <property type="molecule type" value="Genomic_DNA"/>
</dbReference>
<dbReference type="PRINTS" id="PR00189">
    <property type="entry name" value="TRNSTHYRETIN"/>
</dbReference>
<gene>
    <name evidence="10" type="ORF">Amme_038_069</name>
</gene>
<comment type="similarity">
    <text evidence="3 8">Belongs to the transthyretin family. 5-hydroxyisourate hydrolase subfamily.</text>
</comment>
<accession>A0A023D4V9</accession>
<dbReference type="SUPFAM" id="SSF49472">
    <property type="entry name" value="Transthyretin (synonym: prealbumin)"/>
    <property type="match status" value="1"/>
</dbReference>
<dbReference type="InterPro" id="IPR023418">
    <property type="entry name" value="Thyroxine_BS"/>
</dbReference>
<keyword evidence="5 8" id="KW-0659">Purine metabolism</keyword>
<evidence type="ECO:0000256" key="1">
    <source>
        <dbReference type="ARBA" id="ARBA00001043"/>
    </source>
</evidence>
<evidence type="ECO:0000256" key="2">
    <source>
        <dbReference type="ARBA" id="ARBA00002704"/>
    </source>
</evidence>
<dbReference type="NCBIfam" id="TIGR02962">
    <property type="entry name" value="hdxy_isourate"/>
    <property type="match status" value="1"/>
</dbReference>
<dbReference type="CDD" id="cd05822">
    <property type="entry name" value="TLP_HIUase"/>
    <property type="match status" value="1"/>
</dbReference>
<evidence type="ECO:0000259" key="9">
    <source>
        <dbReference type="Pfam" id="PF00576"/>
    </source>
</evidence>
<dbReference type="Proteomes" id="UP000019760">
    <property type="component" value="Unassembled WGS sequence"/>
</dbReference>
<comment type="function">
    <text evidence="2">Catalyzes the hydrolysis of 5-hydroxyisourate (HIU) to 2-oxo-4-hydroxy-4-carboxy-5-ureidoimidazoline (OHCU).</text>
</comment>
<comment type="catalytic activity">
    <reaction evidence="1 8">
        <text>5-hydroxyisourate + H2O = 5-hydroxy-2-oxo-4-ureido-2,5-dihydro-1H-imidazole-5-carboxylate + H(+)</text>
        <dbReference type="Rhea" id="RHEA:23736"/>
        <dbReference type="ChEBI" id="CHEBI:15377"/>
        <dbReference type="ChEBI" id="CHEBI:15378"/>
        <dbReference type="ChEBI" id="CHEBI:18072"/>
        <dbReference type="ChEBI" id="CHEBI:58639"/>
        <dbReference type="EC" id="3.5.2.17"/>
    </reaction>
</comment>
<dbReference type="PANTHER" id="PTHR10395">
    <property type="entry name" value="URICASE AND TRANSTHYRETIN-RELATED"/>
    <property type="match status" value="1"/>
</dbReference>
<dbReference type="InterPro" id="IPR036817">
    <property type="entry name" value="Transthyretin/HIU_hydrolase_sf"/>
</dbReference>
<dbReference type="InterPro" id="IPR000895">
    <property type="entry name" value="Transthyretin/HIU_hydrolase"/>
</dbReference>